<keyword evidence="2" id="KW-1185">Reference proteome</keyword>
<dbReference type="OrthoDB" id="339831at2157"/>
<accession>A0A7U3WB40</accession>
<gene>
    <name evidence="1" type="ORF">I7X12_09620</name>
</gene>
<reference evidence="1 2" key="1">
    <citation type="submission" date="2020-12" db="EMBL/GenBank/DDBJ databases">
        <title>Halosimplex halophilum sp. nov. and Halosimplex salinum sp. nov., two new members of the genus Halosimplex.</title>
        <authorList>
            <person name="Cui H.L."/>
        </authorList>
    </citation>
    <scope>NUCLEOTIDE SEQUENCE [LARGE SCALE GENOMIC DNA]</scope>
    <source>
        <strain evidence="1 2">YGH94</strain>
    </source>
</reference>
<proteinExistence type="predicted"/>
<dbReference type="KEGG" id="hlt:I7X12_09620"/>
<dbReference type="AlphaFoldDB" id="A0A7U3WB40"/>
<dbReference type="GeneID" id="60588751"/>
<dbReference type="Proteomes" id="UP000595001">
    <property type="component" value="Chromosome"/>
</dbReference>
<evidence type="ECO:0000313" key="1">
    <source>
        <dbReference type="EMBL" id="QPV64835.1"/>
    </source>
</evidence>
<dbReference type="EMBL" id="CP065856">
    <property type="protein sequence ID" value="QPV64835.1"/>
    <property type="molecule type" value="Genomic_DNA"/>
</dbReference>
<dbReference type="RefSeq" id="WP_198063595.1">
    <property type="nucleotide sequence ID" value="NZ_CP065856.1"/>
</dbReference>
<protein>
    <submittedName>
        <fullName evidence="1">Uncharacterized protein</fullName>
    </submittedName>
</protein>
<name>A0A7U3WB40_9EURY</name>
<sequence>MPKTTLEALDELLRGAERDVGDPNTIYKLRSARQLVEVLKQRQGDREDAIEDAIEDEEILDDLRDLGYVQ</sequence>
<evidence type="ECO:0000313" key="2">
    <source>
        <dbReference type="Proteomes" id="UP000595001"/>
    </source>
</evidence>
<organism evidence="1 2">
    <name type="scientific">Halosimplex litoreum</name>
    <dbReference type="NCBI Taxonomy" id="1198301"/>
    <lineage>
        <taxon>Archaea</taxon>
        <taxon>Methanobacteriati</taxon>
        <taxon>Methanobacteriota</taxon>
        <taxon>Stenosarchaea group</taxon>
        <taxon>Halobacteria</taxon>
        <taxon>Halobacteriales</taxon>
        <taxon>Haloarculaceae</taxon>
        <taxon>Halosimplex</taxon>
    </lineage>
</organism>